<dbReference type="EMBL" id="UINC01214162">
    <property type="protein sequence ID" value="SVE39266.1"/>
    <property type="molecule type" value="Genomic_DNA"/>
</dbReference>
<proteinExistence type="predicted"/>
<accession>A0A383D406</accession>
<protein>
    <recommendedName>
        <fullName evidence="3">Glucose/Sorbosone dehydrogenase domain-containing protein</fullName>
    </recommendedName>
</protein>
<gene>
    <name evidence="2" type="ORF">METZ01_LOCUS492120</name>
</gene>
<sequence>TASQVELPVRDPNTPVASGPPLLPSPYWGEEAIWDSKANAHNPMLDHLGRLWLTSRVRPSENPAFCREGSDHPSAKLFPTQRAGRHLAMYDPSTEEFSLISTCFSTHHLIFAEDENHTLWTSGGGQVIGWLNTKMYVETGDEERSQGWTALIVDTNGNGKQDEYVEPDEPIDPTKDKRVRSGYYGVAVNPVDGTIWGSSLGFPGVVIRLDPGPNPPETALTEVYELPYDNPAAPVQG</sequence>
<evidence type="ECO:0000313" key="2">
    <source>
        <dbReference type="EMBL" id="SVE39266.1"/>
    </source>
</evidence>
<evidence type="ECO:0000256" key="1">
    <source>
        <dbReference type="SAM" id="MobiDB-lite"/>
    </source>
</evidence>
<reference evidence="2" key="1">
    <citation type="submission" date="2018-05" db="EMBL/GenBank/DDBJ databases">
        <authorList>
            <person name="Lanie J.A."/>
            <person name="Ng W.-L."/>
            <person name="Kazmierczak K.M."/>
            <person name="Andrzejewski T.M."/>
            <person name="Davidsen T.M."/>
            <person name="Wayne K.J."/>
            <person name="Tettelin H."/>
            <person name="Glass J.I."/>
            <person name="Rusch D."/>
            <person name="Podicherti R."/>
            <person name="Tsui H.-C.T."/>
            <person name="Winkler M.E."/>
        </authorList>
    </citation>
    <scope>NUCLEOTIDE SEQUENCE</scope>
</reference>
<feature type="region of interest" description="Disordered" evidence="1">
    <location>
        <begin position="1"/>
        <end position="21"/>
    </location>
</feature>
<feature type="non-terminal residue" evidence="2">
    <location>
        <position position="1"/>
    </location>
</feature>
<organism evidence="2">
    <name type="scientific">marine metagenome</name>
    <dbReference type="NCBI Taxonomy" id="408172"/>
    <lineage>
        <taxon>unclassified sequences</taxon>
        <taxon>metagenomes</taxon>
        <taxon>ecological metagenomes</taxon>
    </lineage>
</organism>
<dbReference type="AlphaFoldDB" id="A0A383D406"/>
<feature type="non-terminal residue" evidence="2">
    <location>
        <position position="237"/>
    </location>
</feature>
<name>A0A383D406_9ZZZZ</name>
<evidence type="ECO:0008006" key="3">
    <source>
        <dbReference type="Google" id="ProtNLM"/>
    </source>
</evidence>